<dbReference type="PANTHER" id="PTHR46367:SF1">
    <property type="entry name" value="ATAXIN-7-LIKE PROTEIN 3"/>
    <property type="match status" value="1"/>
</dbReference>
<gene>
    <name evidence="14" type="primary">LOC101851542</name>
</gene>
<dbReference type="PROSITE" id="PS51505">
    <property type="entry name" value="SCA7"/>
    <property type="match status" value="1"/>
</dbReference>
<evidence type="ECO:0000256" key="2">
    <source>
        <dbReference type="ARBA" id="ARBA00022723"/>
    </source>
</evidence>
<feature type="compositionally biased region" description="Low complexity" evidence="11">
    <location>
        <begin position="174"/>
        <end position="207"/>
    </location>
</feature>
<comment type="subcellular location">
    <subcellularLocation>
        <location evidence="1 10">Nucleus</location>
    </subcellularLocation>
</comment>
<evidence type="ECO:0000313" key="13">
    <source>
        <dbReference type="Proteomes" id="UP000694888"/>
    </source>
</evidence>
<dbReference type="Proteomes" id="UP000694888">
    <property type="component" value="Unplaced"/>
</dbReference>
<feature type="compositionally biased region" description="Basic residues" evidence="11">
    <location>
        <begin position="164"/>
        <end position="173"/>
    </location>
</feature>
<evidence type="ECO:0000256" key="10">
    <source>
        <dbReference type="HAMAP-Rule" id="MF_03047"/>
    </source>
</evidence>
<comment type="similarity">
    <text evidence="10">Belongs to the SGF11 family.</text>
</comment>
<feature type="compositionally biased region" description="Low complexity" evidence="11">
    <location>
        <begin position="371"/>
        <end position="380"/>
    </location>
</feature>
<accession>A0ABM0K8G3</accession>
<evidence type="ECO:0000256" key="7">
    <source>
        <dbReference type="ARBA" id="ARBA00023159"/>
    </source>
</evidence>
<feature type="zinc finger region" description="SGF11-type" evidence="10">
    <location>
        <begin position="84"/>
        <end position="105"/>
    </location>
</feature>
<dbReference type="Gene3D" id="6.10.140.1270">
    <property type="match status" value="1"/>
</dbReference>
<keyword evidence="3 10" id="KW-0863">Zinc-finger</keyword>
<reference evidence="14" key="1">
    <citation type="submission" date="2025-08" db="UniProtKB">
        <authorList>
            <consortium name="RefSeq"/>
        </authorList>
    </citation>
    <scope>IDENTIFICATION</scope>
</reference>
<feature type="region of interest" description="Disordered" evidence="11">
    <location>
        <begin position="307"/>
        <end position="394"/>
    </location>
</feature>
<feature type="compositionally biased region" description="Low complexity" evidence="11">
    <location>
        <begin position="312"/>
        <end position="359"/>
    </location>
</feature>
<feature type="compositionally biased region" description="Basic residues" evidence="11">
    <location>
        <begin position="360"/>
        <end position="369"/>
    </location>
</feature>
<keyword evidence="2 10" id="KW-0479">Metal-binding</keyword>
<keyword evidence="8 10" id="KW-0804">Transcription</keyword>
<evidence type="ECO:0000256" key="3">
    <source>
        <dbReference type="ARBA" id="ARBA00022771"/>
    </source>
</evidence>
<keyword evidence="6 10" id="KW-0805">Transcription regulation</keyword>
<feature type="region of interest" description="Disordered" evidence="11">
    <location>
        <begin position="122"/>
        <end position="223"/>
    </location>
</feature>
<dbReference type="RefSeq" id="XP_005111301.1">
    <property type="nucleotide sequence ID" value="XM_005111244.3"/>
</dbReference>
<organism evidence="13 14">
    <name type="scientific">Aplysia californica</name>
    <name type="common">California sea hare</name>
    <dbReference type="NCBI Taxonomy" id="6500"/>
    <lineage>
        <taxon>Eukaryota</taxon>
        <taxon>Metazoa</taxon>
        <taxon>Spiralia</taxon>
        <taxon>Lophotrochozoa</taxon>
        <taxon>Mollusca</taxon>
        <taxon>Gastropoda</taxon>
        <taxon>Heterobranchia</taxon>
        <taxon>Euthyneura</taxon>
        <taxon>Tectipleura</taxon>
        <taxon>Aplysiida</taxon>
        <taxon>Aplysioidea</taxon>
        <taxon>Aplysiidae</taxon>
        <taxon>Aplysia</taxon>
    </lineage>
</organism>
<evidence type="ECO:0000256" key="9">
    <source>
        <dbReference type="ARBA" id="ARBA00023242"/>
    </source>
</evidence>
<evidence type="ECO:0000256" key="4">
    <source>
        <dbReference type="ARBA" id="ARBA00022833"/>
    </source>
</evidence>
<comment type="subunit">
    <text evidence="10">Component of some SAGA transcription coactivator-HAT complexes. Within the SAGA complex, participates to a subcomplex of SAGA called the DUB module (deubiquitination module).</text>
</comment>
<protein>
    <recommendedName>
        <fullName evidence="10">SAGA-associated factor 11 homolog</fullName>
    </recommendedName>
</protein>
<name>A0ABM0K8G3_APLCA</name>
<keyword evidence="7 10" id="KW-0010">Activator</keyword>
<keyword evidence="13" id="KW-1185">Reference proteome</keyword>
<feature type="domain" description="SCA7" evidence="12">
    <location>
        <begin position="232"/>
        <end position="299"/>
    </location>
</feature>
<comment type="domain">
    <text evidence="10">The C-terminal SGF11-type zinc-finger domain forms part of the 'catalytic lobe' of the SAGA deubiquitination module.</text>
</comment>
<evidence type="ECO:0000256" key="8">
    <source>
        <dbReference type="ARBA" id="ARBA00023163"/>
    </source>
</evidence>
<keyword evidence="4 10" id="KW-0862">Zinc</keyword>
<keyword evidence="9 10" id="KW-0539">Nucleus</keyword>
<dbReference type="InterPro" id="IPR013243">
    <property type="entry name" value="SCA7_dom"/>
</dbReference>
<sequence length="394" mass="42686">MVEADISQGQGDFDPDMRAALDSIVEELIDEVSLGLCFEIHRSCKVGSMFLNGFDDISDTEYAIIDRPGMDVLGQVPSKKNYECVCPNCQRNLAASRFAPHLEKCMGMGRNSSRIASRRIANNQKHGGSEESGQEDENDNDWNYAPESKRLRKLKKDKMSNSPRNRRLVKLRNGRNNNSQANAASAAATAAAAANSQSATNSSGATSVPGSELSGTRDHAEPPYSSLMYESMTVEERKALLLTSCGVISEHTKKMCTRTGKCVQHTDEQRRQVRQQLLRQSRAHDLEDIHIDIDTYDDTETQTLRESLQWEASSNSSPADSTSTNNSTSGVATSAATSAPSTAPAAPAKRPSSKASSKPSKNKKQKVAKHSASSSSSASSSRDHAGAANLYDFS</sequence>
<evidence type="ECO:0000256" key="5">
    <source>
        <dbReference type="ARBA" id="ARBA00022853"/>
    </source>
</evidence>
<evidence type="ECO:0000256" key="11">
    <source>
        <dbReference type="SAM" id="MobiDB-lite"/>
    </source>
</evidence>
<dbReference type="InterPro" id="IPR051078">
    <property type="entry name" value="SGF11"/>
</dbReference>
<evidence type="ECO:0000259" key="12">
    <source>
        <dbReference type="PROSITE" id="PS51505"/>
    </source>
</evidence>
<evidence type="ECO:0000313" key="14">
    <source>
        <dbReference type="RefSeq" id="XP_005111301.1"/>
    </source>
</evidence>
<dbReference type="HAMAP" id="MF_03047">
    <property type="entry name" value="Sgf11"/>
    <property type="match status" value="1"/>
</dbReference>
<dbReference type="Gene3D" id="3.30.160.60">
    <property type="entry name" value="Classic Zinc Finger"/>
    <property type="match status" value="1"/>
</dbReference>
<comment type="domain">
    <text evidence="10">The long N-terminal helix forms part of the 'assembly lobe' of the SAGA deubiquitination module.</text>
</comment>
<comment type="function">
    <text evidence="10">Component of the transcription regulatory histone acetylation (HAT) complex SAGA, a multiprotein complex that activates transcription by remodeling chromatin and mediating histone acetylation and deubiquitination. Within the SAGA complex, participates in a subcomplex that specifically deubiquitinates histone H2B. The SAGA complex is recruited to specific gene promoters by activators, where it is required for transcription.</text>
</comment>
<proteinExistence type="inferred from homology"/>
<keyword evidence="5 10" id="KW-0156">Chromatin regulator</keyword>
<dbReference type="Pfam" id="PF08209">
    <property type="entry name" value="Sgf11"/>
    <property type="match status" value="1"/>
</dbReference>
<evidence type="ECO:0000256" key="1">
    <source>
        <dbReference type="ARBA" id="ARBA00004123"/>
    </source>
</evidence>
<dbReference type="GeneID" id="101851542"/>
<evidence type="ECO:0000256" key="6">
    <source>
        <dbReference type="ARBA" id="ARBA00023015"/>
    </source>
</evidence>
<dbReference type="InterPro" id="IPR013246">
    <property type="entry name" value="SAGA_su_Sgf11"/>
</dbReference>
<dbReference type="PANTHER" id="PTHR46367">
    <property type="entry name" value="ATAXIN-7-LIKE PROTEIN 3"/>
    <property type="match status" value="1"/>
</dbReference>